<dbReference type="PANTHER" id="PTHR34653">
    <property type="match status" value="1"/>
</dbReference>
<name>A0ABS8WHK0_9GAMM</name>
<comment type="similarity">
    <text evidence="2 5">Belongs to the FliE family.</text>
</comment>
<gene>
    <name evidence="5" type="primary">fliE</name>
    <name evidence="6" type="ORF">K6Y31_20285</name>
</gene>
<evidence type="ECO:0000256" key="4">
    <source>
        <dbReference type="ARBA" id="ARBA00023143"/>
    </source>
</evidence>
<dbReference type="Proteomes" id="UP001201273">
    <property type="component" value="Unassembled WGS sequence"/>
</dbReference>
<comment type="caution">
    <text evidence="6">The sequence shown here is derived from an EMBL/GenBank/DDBJ whole genome shotgun (WGS) entry which is preliminary data.</text>
</comment>
<dbReference type="PANTHER" id="PTHR34653:SF1">
    <property type="entry name" value="FLAGELLAR HOOK-BASAL BODY COMPLEX PROTEIN FLIE"/>
    <property type="match status" value="1"/>
</dbReference>
<evidence type="ECO:0000256" key="3">
    <source>
        <dbReference type="ARBA" id="ARBA00018024"/>
    </source>
</evidence>
<reference evidence="6 7" key="1">
    <citation type="journal article" date="2022" name="Environ. Microbiol. Rep.">
        <title>Eco-phylogenetic analyses reveal divergent evolution of vitamin B12 metabolism in the marine bacterial family 'Psychromonadaceae'.</title>
        <authorList>
            <person name="Jin X."/>
            <person name="Yang Y."/>
            <person name="Cao H."/>
            <person name="Gao B."/>
            <person name="Zhao Z."/>
        </authorList>
    </citation>
    <scope>NUCLEOTIDE SEQUENCE [LARGE SCALE GENOMIC DNA]</scope>
    <source>
        <strain evidence="6 7">MKS20</strain>
    </source>
</reference>
<organism evidence="6 7">
    <name type="scientific">Motilimonas cestriensis</name>
    <dbReference type="NCBI Taxonomy" id="2742685"/>
    <lineage>
        <taxon>Bacteria</taxon>
        <taxon>Pseudomonadati</taxon>
        <taxon>Pseudomonadota</taxon>
        <taxon>Gammaproteobacteria</taxon>
        <taxon>Alteromonadales</taxon>
        <taxon>Alteromonadales genera incertae sedis</taxon>
        <taxon>Motilimonas</taxon>
    </lineage>
</organism>
<evidence type="ECO:0000256" key="5">
    <source>
        <dbReference type="HAMAP-Rule" id="MF_00724"/>
    </source>
</evidence>
<keyword evidence="4 5" id="KW-0975">Bacterial flagellum</keyword>
<evidence type="ECO:0000313" key="7">
    <source>
        <dbReference type="Proteomes" id="UP001201273"/>
    </source>
</evidence>
<dbReference type="InterPro" id="IPR001624">
    <property type="entry name" value="FliE"/>
</dbReference>
<accession>A0ABS8WHK0</accession>
<dbReference type="HAMAP" id="MF_00724">
    <property type="entry name" value="FliE"/>
    <property type="match status" value="1"/>
</dbReference>
<dbReference type="RefSeq" id="WP_233054858.1">
    <property type="nucleotide sequence ID" value="NZ_JAIMJA010000033.1"/>
</dbReference>
<keyword evidence="6" id="KW-0282">Flagellum</keyword>
<protein>
    <recommendedName>
        <fullName evidence="3 5">Flagellar hook-basal body complex protein FliE</fullName>
    </recommendedName>
</protein>
<evidence type="ECO:0000256" key="1">
    <source>
        <dbReference type="ARBA" id="ARBA00004117"/>
    </source>
</evidence>
<dbReference type="EMBL" id="JAIMJA010000033">
    <property type="protein sequence ID" value="MCE2597116.1"/>
    <property type="molecule type" value="Genomic_DNA"/>
</dbReference>
<keyword evidence="6" id="KW-0969">Cilium</keyword>
<dbReference type="Pfam" id="PF02049">
    <property type="entry name" value="FliE"/>
    <property type="match status" value="1"/>
</dbReference>
<sequence length="90" mass="10006">MSVESILAVNNLNLLDTEASSGSKIWVENNSFSQKLSSIDSDISAMARGDKIEVHELMLDIESAKMTLEMSVAVRDKLIEAYKEISRMQV</sequence>
<evidence type="ECO:0000256" key="2">
    <source>
        <dbReference type="ARBA" id="ARBA00009272"/>
    </source>
</evidence>
<proteinExistence type="inferred from homology"/>
<keyword evidence="7" id="KW-1185">Reference proteome</keyword>
<keyword evidence="6" id="KW-0966">Cell projection</keyword>
<comment type="subcellular location">
    <subcellularLocation>
        <location evidence="1 5">Bacterial flagellum basal body</location>
    </subcellularLocation>
</comment>
<evidence type="ECO:0000313" key="6">
    <source>
        <dbReference type="EMBL" id="MCE2597116.1"/>
    </source>
</evidence>